<dbReference type="GeneID" id="31798245"/>
<dbReference type="PROSITE" id="PS51206">
    <property type="entry name" value="SF3_HELICASE_1"/>
    <property type="match status" value="1"/>
</dbReference>
<dbReference type="InterPro" id="IPR014818">
    <property type="entry name" value="Phage/plasmid_primase_P4_C"/>
</dbReference>
<evidence type="ECO:0000256" key="1">
    <source>
        <dbReference type="ARBA" id="ARBA00022741"/>
    </source>
</evidence>
<protein>
    <submittedName>
        <fullName evidence="5">Phage/plasmid primase, P4 family domain protein</fullName>
    </submittedName>
</protein>
<dbReference type="eggNOG" id="COG3378">
    <property type="taxonomic scope" value="Bacteria"/>
</dbReference>
<dbReference type="HOGENOM" id="CLU_018483_4_2_10"/>
<gene>
    <name evidence="5" type="ORF">BACSTE_03045</name>
</gene>
<accession>B0NU60</accession>
<dbReference type="SUPFAM" id="SSF52540">
    <property type="entry name" value="P-loop containing nucleoside triphosphate hydrolases"/>
    <property type="match status" value="1"/>
</dbReference>
<dbReference type="AlphaFoldDB" id="B0NU60"/>
<name>B0NU60_BACSE</name>
<sequence length="480" mass="55301">MDAVKRNVLNELCRLVQEHNISFKSLDNDKSKAGLIVEVVNTVLWLADKAESDFVWRGGTHYIYVKTHWEQITSKEITQLLTTVANLGEIHEYKAKHHRFGEELYKQFRSVVKDMETQNTDVVKINCDNGTVVFGANFVELRPFDKRDCFFYKLNYSYKPDATAPEFQRVLNEALPLDGQMILQEYIASIFFPRFNHQKALLLYGHGGEGKSLIINIISAALGRDNVVERSVESLCAEESRTVADLENKLLNICYEMGSKFNISNFKRLVSKEPMTAKRLYMDPYTIYDYASLLFACNELPKNIEYTNAYFRRLMILPFLNQIPVEKQDRTLGERVIQNELSGILNWIIKGAERLLAQGCFSKSELVDRALAEYRVDADSVASFIDDSNYEKSTENKDCMALKYLFEGYMNYCSESNCHACSRKTFSSRLKGLGFQLVRKSQGMFVFIKKVPLDVTAAEEIKSNKEWTLEEDYSLKNIFI</sequence>
<dbReference type="InterPro" id="IPR045455">
    <property type="entry name" value="NrS-1_pol-like_helicase"/>
</dbReference>
<evidence type="ECO:0000313" key="6">
    <source>
        <dbReference type="Proteomes" id="UP000004713"/>
    </source>
</evidence>
<reference evidence="5 6" key="1">
    <citation type="submission" date="2007-11" db="EMBL/GenBank/DDBJ databases">
        <title>Draft genome sequence of Bacteroides stercoris(ATCC 43183).</title>
        <authorList>
            <person name="Sudarsanam P."/>
            <person name="Ley R."/>
            <person name="Guruge J."/>
            <person name="Turnbaugh P.J."/>
            <person name="Mahowald M."/>
            <person name="Liep D."/>
            <person name="Gordon J."/>
        </authorList>
    </citation>
    <scope>NUCLEOTIDE SEQUENCE [LARGE SCALE GENOMIC DNA]</scope>
    <source>
        <strain evidence="5 6">ATCC 43183</strain>
    </source>
</reference>
<dbReference type="Pfam" id="PF19263">
    <property type="entry name" value="DUF5906"/>
    <property type="match status" value="1"/>
</dbReference>
<evidence type="ECO:0000259" key="4">
    <source>
        <dbReference type="PROSITE" id="PS51206"/>
    </source>
</evidence>
<dbReference type="EMBL" id="ABFZ02000022">
    <property type="protein sequence ID" value="EDS13903.1"/>
    <property type="molecule type" value="Genomic_DNA"/>
</dbReference>
<dbReference type="PANTHER" id="PTHR35372">
    <property type="entry name" value="ATP BINDING PROTEIN-RELATED"/>
    <property type="match status" value="1"/>
</dbReference>
<reference evidence="5 6" key="2">
    <citation type="submission" date="2007-11" db="EMBL/GenBank/DDBJ databases">
        <authorList>
            <person name="Fulton L."/>
            <person name="Clifton S."/>
            <person name="Fulton B."/>
            <person name="Xu J."/>
            <person name="Minx P."/>
            <person name="Pepin K.H."/>
            <person name="Johnson M."/>
            <person name="Thiruvilangam P."/>
            <person name="Bhonagiri V."/>
            <person name="Nash W.E."/>
            <person name="Mardis E.R."/>
            <person name="Wilson R.K."/>
        </authorList>
    </citation>
    <scope>NUCLEOTIDE SEQUENCE [LARGE SCALE GENOMIC DNA]</scope>
    <source>
        <strain evidence="5 6">ATCC 43183</strain>
    </source>
</reference>
<proteinExistence type="predicted"/>
<feature type="domain" description="SF3 helicase" evidence="4">
    <location>
        <begin position="178"/>
        <end position="332"/>
    </location>
</feature>
<evidence type="ECO:0000256" key="2">
    <source>
        <dbReference type="ARBA" id="ARBA00022801"/>
    </source>
</evidence>
<organism evidence="5 6">
    <name type="scientific">Bacteroides stercoris ATCC 43183</name>
    <dbReference type="NCBI Taxonomy" id="449673"/>
    <lineage>
        <taxon>Bacteria</taxon>
        <taxon>Pseudomonadati</taxon>
        <taxon>Bacteroidota</taxon>
        <taxon>Bacteroidia</taxon>
        <taxon>Bacteroidales</taxon>
        <taxon>Bacteroidaceae</taxon>
        <taxon>Bacteroides</taxon>
    </lineage>
</organism>
<dbReference type="Pfam" id="PF08706">
    <property type="entry name" value="D5_N"/>
    <property type="match status" value="1"/>
</dbReference>
<dbReference type="Proteomes" id="UP000004713">
    <property type="component" value="Unassembled WGS sequence"/>
</dbReference>
<dbReference type="InterPro" id="IPR027417">
    <property type="entry name" value="P-loop_NTPase"/>
</dbReference>
<evidence type="ECO:0000256" key="3">
    <source>
        <dbReference type="ARBA" id="ARBA00022840"/>
    </source>
</evidence>
<dbReference type="GO" id="GO:0005524">
    <property type="term" value="F:ATP binding"/>
    <property type="evidence" value="ECO:0007669"/>
    <property type="project" value="UniProtKB-KW"/>
</dbReference>
<keyword evidence="3" id="KW-0067">ATP-binding</keyword>
<keyword evidence="1" id="KW-0547">Nucleotide-binding</keyword>
<comment type="caution">
    <text evidence="5">The sequence shown here is derived from an EMBL/GenBank/DDBJ whole genome shotgun (WGS) entry which is preliminary data.</text>
</comment>
<evidence type="ECO:0000313" key="5">
    <source>
        <dbReference type="EMBL" id="EDS13903.1"/>
    </source>
</evidence>
<dbReference type="InterPro" id="IPR006500">
    <property type="entry name" value="Helicase_put_C_phage/plasmid"/>
</dbReference>
<dbReference type="Gene3D" id="3.40.50.300">
    <property type="entry name" value="P-loop containing nucleotide triphosphate hydrolases"/>
    <property type="match status" value="1"/>
</dbReference>
<dbReference type="InterPro" id="IPR051620">
    <property type="entry name" value="ORF904-like_C"/>
</dbReference>
<dbReference type="InterPro" id="IPR014015">
    <property type="entry name" value="Helicase_SF3_DNA-vir"/>
</dbReference>
<dbReference type="PANTHER" id="PTHR35372:SF2">
    <property type="entry name" value="SF3 HELICASE DOMAIN-CONTAINING PROTEIN"/>
    <property type="match status" value="1"/>
</dbReference>
<dbReference type="NCBIfam" id="TIGR01613">
    <property type="entry name" value="primase_Cterm"/>
    <property type="match status" value="1"/>
</dbReference>
<keyword evidence="2" id="KW-0378">Hydrolase</keyword>
<dbReference type="RefSeq" id="WP_005656993.1">
    <property type="nucleotide sequence ID" value="NZ_CP102262.1"/>
</dbReference>
<dbReference type="GO" id="GO:0016787">
    <property type="term" value="F:hydrolase activity"/>
    <property type="evidence" value="ECO:0007669"/>
    <property type="project" value="UniProtKB-KW"/>
</dbReference>